<dbReference type="Proteomes" id="UP000557566">
    <property type="component" value="Unassembled WGS sequence"/>
</dbReference>
<evidence type="ECO:0000256" key="1">
    <source>
        <dbReference type="ARBA" id="ARBA00022450"/>
    </source>
</evidence>
<dbReference type="PROSITE" id="PS50075">
    <property type="entry name" value="CARRIER"/>
    <property type="match status" value="1"/>
</dbReference>
<dbReference type="EMBL" id="JAAVMX010000011">
    <property type="protein sequence ID" value="KAF4504341.1"/>
    <property type="molecule type" value="Genomic_DNA"/>
</dbReference>
<keyword evidence="2" id="KW-0597">Phosphoprotein</keyword>
<dbReference type="AlphaFoldDB" id="A0A8H4PJR6"/>
<organism evidence="4 5">
    <name type="scientific">Ophiocordyceps sinensis</name>
    <dbReference type="NCBI Taxonomy" id="72228"/>
    <lineage>
        <taxon>Eukaryota</taxon>
        <taxon>Fungi</taxon>
        <taxon>Dikarya</taxon>
        <taxon>Ascomycota</taxon>
        <taxon>Pezizomycotina</taxon>
        <taxon>Sordariomycetes</taxon>
        <taxon>Hypocreomycetidae</taxon>
        <taxon>Hypocreales</taxon>
        <taxon>Ophiocordycipitaceae</taxon>
        <taxon>Ophiocordyceps</taxon>
    </lineage>
</organism>
<reference evidence="4 5" key="1">
    <citation type="journal article" date="2020" name="Genome Biol. Evol.">
        <title>A new high-quality draft genome assembly of the Chinese cordyceps Ophiocordyceps sinensis.</title>
        <authorList>
            <person name="Shu R."/>
            <person name="Zhang J."/>
            <person name="Meng Q."/>
            <person name="Zhang H."/>
            <person name="Zhou G."/>
            <person name="Li M."/>
            <person name="Wu P."/>
            <person name="Zhao Y."/>
            <person name="Chen C."/>
            <person name="Qin Q."/>
        </authorList>
    </citation>
    <scope>NUCLEOTIDE SEQUENCE [LARGE SCALE GENOMIC DNA]</scope>
    <source>
        <strain evidence="4 5">IOZ07</strain>
    </source>
</reference>
<dbReference type="InterPro" id="IPR036736">
    <property type="entry name" value="ACP-like_sf"/>
</dbReference>
<protein>
    <recommendedName>
        <fullName evidence="3">Carrier domain-containing protein</fullName>
    </recommendedName>
</protein>
<evidence type="ECO:0000259" key="3">
    <source>
        <dbReference type="PROSITE" id="PS50075"/>
    </source>
</evidence>
<comment type="caution">
    <text evidence="4">The sequence shown here is derived from an EMBL/GenBank/DDBJ whole genome shotgun (WGS) entry which is preliminary data.</text>
</comment>
<sequence length="152" mass="16653">MGMGASTDFINADLESKGITDVTRDEAFAAWLHLAKYDVDHGVVLRSRVFDQGEPLPTPIINDIAIRRAGSVAEKQGRDCCSIMPRSATELKTYLDDKIRACVAQALHMVPDDVDSEAALSDMGLDSVMTVILRRQLQQAFKVKVADLDSES</sequence>
<accession>A0A8H4PJR6</accession>
<keyword evidence="5" id="KW-1185">Reference proteome</keyword>
<evidence type="ECO:0000256" key="2">
    <source>
        <dbReference type="ARBA" id="ARBA00022553"/>
    </source>
</evidence>
<dbReference type="SUPFAM" id="SSF47336">
    <property type="entry name" value="ACP-like"/>
    <property type="match status" value="1"/>
</dbReference>
<feature type="domain" description="Carrier" evidence="3">
    <location>
        <begin position="93"/>
        <end position="152"/>
    </location>
</feature>
<dbReference type="Pfam" id="PF00550">
    <property type="entry name" value="PP-binding"/>
    <property type="match status" value="1"/>
</dbReference>
<dbReference type="OrthoDB" id="329835at2759"/>
<gene>
    <name evidence="4" type="ORF">G6O67_008502</name>
</gene>
<evidence type="ECO:0000313" key="5">
    <source>
        <dbReference type="Proteomes" id="UP000557566"/>
    </source>
</evidence>
<proteinExistence type="predicted"/>
<keyword evidence="1" id="KW-0596">Phosphopantetheine</keyword>
<dbReference type="Gene3D" id="1.10.1200.10">
    <property type="entry name" value="ACP-like"/>
    <property type="match status" value="1"/>
</dbReference>
<dbReference type="SMART" id="SM00823">
    <property type="entry name" value="PKS_PP"/>
    <property type="match status" value="1"/>
</dbReference>
<evidence type="ECO:0000313" key="4">
    <source>
        <dbReference type="EMBL" id="KAF4504341.1"/>
    </source>
</evidence>
<dbReference type="InterPro" id="IPR009081">
    <property type="entry name" value="PP-bd_ACP"/>
</dbReference>
<dbReference type="GO" id="GO:0031177">
    <property type="term" value="F:phosphopantetheine binding"/>
    <property type="evidence" value="ECO:0007669"/>
    <property type="project" value="InterPro"/>
</dbReference>
<dbReference type="InterPro" id="IPR020806">
    <property type="entry name" value="PKS_PP-bd"/>
</dbReference>
<name>A0A8H4PJR6_9HYPO</name>